<keyword evidence="1" id="KW-0732">Signal</keyword>
<dbReference type="EMBL" id="JACJIQ010000013">
    <property type="protein sequence ID" value="MBA9078493.1"/>
    <property type="molecule type" value="Genomic_DNA"/>
</dbReference>
<evidence type="ECO:0008006" key="4">
    <source>
        <dbReference type="Google" id="ProtNLM"/>
    </source>
</evidence>
<protein>
    <recommendedName>
        <fullName evidence="4">Lipoprotein</fullName>
    </recommendedName>
</protein>
<dbReference type="RefSeq" id="WP_182513692.1">
    <property type="nucleotide sequence ID" value="NZ_JACJIQ010000013.1"/>
</dbReference>
<dbReference type="PROSITE" id="PS51257">
    <property type="entry name" value="PROKAR_LIPOPROTEIN"/>
    <property type="match status" value="1"/>
</dbReference>
<accession>A0A839GL12</accession>
<gene>
    <name evidence="2" type="ORF">FHS90_003221</name>
</gene>
<feature type="chain" id="PRO_5033024977" description="Lipoprotein" evidence="1">
    <location>
        <begin position="21"/>
        <end position="121"/>
    </location>
</feature>
<sequence>MKRKISSLLCVLGMVFSVISCQIPASPQEGEGSDASSQWLAYPETQCADPWGYCNKSGDKTVCVREHLEKLGVDVLAVTVSGSLGDGAVCLACQCASGRIFKVKVNQADVDRVVAIGFKKF</sequence>
<reference evidence="2 3" key="1">
    <citation type="submission" date="2020-08" db="EMBL/GenBank/DDBJ databases">
        <title>Genomic Encyclopedia of Type Strains, Phase IV (KMG-IV): sequencing the most valuable type-strain genomes for metagenomic binning, comparative biology and taxonomic classification.</title>
        <authorList>
            <person name="Goeker M."/>
        </authorList>
    </citation>
    <scope>NUCLEOTIDE SEQUENCE [LARGE SCALE GENOMIC DNA]</scope>
    <source>
        <strain evidence="2 3">DSM 29854</strain>
    </source>
</reference>
<keyword evidence="3" id="KW-1185">Reference proteome</keyword>
<evidence type="ECO:0000313" key="2">
    <source>
        <dbReference type="EMBL" id="MBA9078493.1"/>
    </source>
</evidence>
<proteinExistence type="predicted"/>
<dbReference type="AlphaFoldDB" id="A0A839GL12"/>
<organism evidence="2 3">
    <name type="scientific">Rufibacter quisquiliarum</name>
    <dbReference type="NCBI Taxonomy" id="1549639"/>
    <lineage>
        <taxon>Bacteria</taxon>
        <taxon>Pseudomonadati</taxon>
        <taxon>Bacteroidota</taxon>
        <taxon>Cytophagia</taxon>
        <taxon>Cytophagales</taxon>
        <taxon>Hymenobacteraceae</taxon>
        <taxon>Rufibacter</taxon>
    </lineage>
</organism>
<feature type="signal peptide" evidence="1">
    <location>
        <begin position="1"/>
        <end position="20"/>
    </location>
</feature>
<evidence type="ECO:0000313" key="3">
    <source>
        <dbReference type="Proteomes" id="UP000563094"/>
    </source>
</evidence>
<name>A0A839GL12_9BACT</name>
<evidence type="ECO:0000256" key="1">
    <source>
        <dbReference type="SAM" id="SignalP"/>
    </source>
</evidence>
<comment type="caution">
    <text evidence="2">The sequence shown here is derived from an EMBL/GenBank/DDBJ whole genome shotgun (WGS) entry which is preliminary data.</text>
</comment>
<dbReference type="Proteomes" id="UP000563094">
    <property type="component" value="Unassembled WGS sequence"/>
</dbReference>